<dbReference type="PANTHER" id="PTHR35910">
    <property type="entry name" value="2EXR DOMAIN-CONTAINING PROTEIN"/>
    <property type="match status" value="1"/>
</dbReference>
<protein>
    <recommendedName>
        <fullName evidence="1">2EXR domain-containing protein</fullName>
    </recommendedName>
</protein>
<dbReference type="InterPro" id="IPR045518">
    <property type="entry name" value="2EXR"/>
</dbReference>
<proteinExistence type="predicted"/>
<keyword evidence="3" id="KW-1185">Reference proteome</keyword>
<accession>A0A8A3PEX4</accession>
<dbReference type="Pfam" id="PF20150">
    <property type="entry name" value="2EXR"/>
    <property type="match status" value="1"/>
</dbReference>
<evidence type="ECO:0000313" key="2">
    <source>
        <dbReference type="EMBL" id="QSZ33613.1"/>
    </source>
</evidence>
<reference evidence="2" key="1">
    <citation type="submission" date="2020-10" db="EMBL/GenBank/DDBJ databases">
        <title>Genome Sequence of Monilinia vaccinii-corymbosi Sheds Light on Mummy Berry Disease Infection of Blueberry and Mating Type.</title>
        <authorList>
            <person name="Yow A.G."/>
            <person name="Zhang Y."/>
            <person name="Bansal K."/>
            <person name="Eacker S.M."/>
            <person name="Sullivan S."/>
            <person name="Liachko I."/>
            <person name="Cubeta M.A."/>
            <person name="Rollins J.A."/>
            <person name="Ashrafi H."/>
        </authorList>
    </citation>
    <scope>NUCLEOTIDE SEQUENCE</scope>
    <source>
        <strain evidence="2">RL-1</strain>
    </source>
</reference>
<dbReference type="AlphaFoldDB" id="A0A8A3PEX4"/>
<sequence>MDVPSTWTGLPVDQLCDLNLAPDHLQSMAAAAIANMHTSQYSSPDPESTACLEVEAPIRAPTNVIQLPVTTETPQTTKTLSRFKELAPELRNAIWKLNIPGDRIVDIIYDKGQDKYLSFRAKIPSLLHVNREARSFAQQFYQLAFPTRTNPAHIWIRFDRDTIYFTDWLAGHNKKHWFEHVNIGPLGKKKGYGLPDIQSIQRVAVNSAYFDAATRAADPVTYFMEAILPIRKRMHSLKKLYIVVEDINPYQTGEIELCKVPKDLHRHPADCCIFCESWKISRAFKKSKSKKTTRSKIPTVAVVAAKSGKRVSHMGRYQKCACNGLGLRPEGTQYSTSADYLRNCSCEEYVSNESEIEDDLPEEKWGLSKFELADLIFDEKMHNSIIKKFNWAYGHDTKLLSAAP</sequence>
<gene>
    <name evidence="2" type="ORF">DSL72_005181</name>
</gene>
<evidence type="ECO:0000313" key="3">
    <source>
        <dbReference type="Proteomes" id="UP000672032"/>
    </source>
</evidence>
<dbReference type="OrthoDB" id="3513892at2759"/>
<feature type="domain" description="2EXR" evidence="1">
    <location>
        <begin position="82"/>
        <end position="163"/>
    </location>
</feature>
<evidence type="ECO:0000259" key="1">
    <source>
        <dbReference type="Pfam" id="PF20150"/>
    </source>
</evidence>
<organism evidence="2 3">
    <name type="scientific">Monilinia vaccinii-corymbosi</name>
    <dbReference type="NCBI Taxonomy" id="61207"/>
    <lineage>
        <taxon>Eukaryota</taxon>
        <taxon>Fungi</taxon>
        <taxon>Dikarya</taxon>
        <taxon>Ascomycota</taxon>
        <taxon>Pezizomycotina</taxon>
        <taxon>Leotiomycetes</taxon>
        <taxon>Helotiales</taxon>
        <taxon>Sclerotiniaceae</taxon>
        <taxon>Monilinia</taxon>
    </lineage>
</organism>
<dbReference type="Proteomes" id="UP000672032">
    <property type="component" value="Chromosome 4"/>
</dbReference>
<dbReference type="EMBL" id="CP063408">
    <property type="protein sequence ID" value="QSZ33613.1"/>
    <property type="molecule type" value="Genomic_DNA"/>
</dbReference>
<dbReference type="PANTHER" id="PTHR35910:SF6">
    <property type="entry name" value="2EXR DOMAIN-CONTAINING PROTEIN"/>
    <property type="match status" value="1"/>
</dbReference>
<name>A0A8A3PEX4_9HELO</name>